<dbReference type="EMBL" id="LPBJ01000074">
    <property type="protein sequence ID" value="KVP93988.1"/>
    <property type="molecule type" value="Genomic_DNA"/>
</dbReference>
<dbReference type="EMBL" id="LPAD01000061">
    <property type="protein sequence ID" value="KVN85411.1"/>
    <property type="molecule type" value="Genomic_DNA"/>
</dbReference>
<dbReference type="Proteomes" id="UP000056453">
    <property type="component" value="Unassembled WGS sequence"/>
</dbReference>
<evidence type="ECO:0000313" key="3">
    <source>
        <dbReference type="EMBL" id="KVP93988.1"/>
    </source>
</evidence>
<dbReference type="RefSeq" id="WP_059532480.1">
    <property type="nucleotide sequence ID" value="NZ_LOVB01000095.1"/>
</dbReference>
<sequence>MRTSGSSGAMTLLTEHDPADGRELRSLRLEATSDGKSVLLIEIDERKPGIHREVRYEITPAELVAAIRSHGAELPGENHHGAASLARSSS</sequence>
<proteinExistence type="predicted"/>
<reference evidence="4 5" key="1">
    <citation type="submission" date="2015-11" db="EMBL/GenBank/DDBJ databases">
        <title>Expanding the genomic diversity of Burkholderia species for the development of highly accurate diagnostics.</title>
        <authorList>
            <person name="Sahl J."/>
            <person name="Keim P."/>
            <person name="Wagner D."/>
        </authorList>
    </citation>
    <scope>NUCLEOTIDE SEQUENCE [LARGE SCALE GENOMIC DNA]</scope>
    <source>
        <strain evidence="2 5">MSMB1585WGS</strain>
        <strain evidence="3 4">MSMB1808WGS</strain>
        <strain evidence="1 6">MSMB2058</strain>
    </source>
</reference>
<gene>
    <name evidence="1" type="ORF">WJ53_07030</name>
    <name evidence="2" type="ORF">WJ68_13370</name>
    <name evidence="3" type="ORF">WJ96_12520</name>
</gene>
<dbReference type="AlphaFoldDB" id="A0A104DW49"/>
<name>A0A104DW49_9BURK</name>
<evidence type="ECO:0000313" key="1">
    <source>
        <dbReference type="EMBL" id="KVM30403.1"/>
    </source>
</evidence>
<dbReference type="Proteomes" id="UP000057910">
    <property type="component" value="Unassembled WGS sequence"/>
</dbReference>
<dbReference type="EMBL" id="LOZE01000074">
    <property type="protein sequence ID" value="KVM30403.1"/>
    <property type="molecule type" value="Genomic_DNA"/>
</dbReference>
<evidence type="ECO:0000313" key="6">
    <source>
        <dbReference type="Proteomes" id="UP000061665"/>
    </source>
</evidence>
<comment type="caution">
    <text evidence="1">The sequence shown here is derived from an EMBL/GenBank/DDBJ whole genome shotgun (WGS) entry which is preliminary data.</text>
</comment>
<evidence type="ECO:0000313" key="4">
    <source>
        <dbReference type="Proteomes" id="UP000056453"/>
    </source>
</evidence>
<protein>
    <submittedName>
        <fullName evidence="1">ATPase</fullName>
    </submittedName>
</protein>
<evidence type="ECO:0000313" key="2">
    <source>
        <dbReference type="EMBL" id="KVN85411.1"/>
    </source>
</evidence>
<dbReference type="Proteomes" id="UP000061665">
    <property type="component" value="Unassembled WGS sequence"/>
</dbReference>
<evidence type="ECO:0000313" key="5">
    <source>
        <dbReference type="Proteomes" id="UP000057910"/>
    </source>
</evidence>
<keyword evidence="4" id="KW-1185">Reference proteome</keyword>
<organism evidence="1 6">
    <name type="scientific">Burkholderia ubonensis</name>
    <dbReference type="NCBI Taxonomy" id="101571"/>
    <lineage>
        <taxon>Bacteria</taxon>
        <taxon>Pseudomonadati</taxon>
        <taxon>Pseudomonadota</taxon>
        <taxon>Betaproteobacteria</taxon>
        <taxon>Burkholderiales</taxon>
        <taxon>Burkholderiaceae</taxon>
        <taxon>Burkholderia</taxon>
        <taxon>Burkholderia cepacia complex</taxon>
    </lineage>
</organism>
<accession>A0A104DW49</accession>